<feature type="compositionally biased region" description="Basic and acidic residues" evidence="2">
    <location>
        <begin position="74"/>
        <end position="88"/>
    </location>
</feature>
<dbReference type="Proteomes" id="UP000274756">
    <property type="component" value="Unassembled WGS sequence"/>
</dbReference>
<proteinExistence type="inferred from homology"/>
<dbReference type="InterPro" id="IPR028889">
    <property type="entry name" value="USP"/>
</dbReference>
<protein>
    <submittedName>
        <fullName evidence="7">USP domain-containing protein</fullName>
    </submittedName>
</protein>
<dbReference type="AlphaFoldDB" id="A0A158Q3X3"/>
<organism evidence="5 7">
    <name type="scientific">Dracunculus medinensis</name>
    <name type="common">Guinea worm</name>
    <dbReference type="NCBI Taxonomy" id="318479"/>
    <lineage>
        <taxon>Eukaryota</taxon>
        <taxon>Metazoa</taxon>
        <taxon>Ecdysozoa</taxon>
        <taxon>Nematoda</taxon>
        <taxon>Chromadorea</taxon>
        <taxon>Rhabditida</taxon>
        <taxon>Spirurina</taxon>
        <taxon>Dracunculoidea</taxon>
        <taxon>Dracunculidae</taxon>
        <taxon>Dracunculus</taxon>
    </lineage>
</organism>
<evidence type="ECO:0000256" key="1">
    <source>
        <dbReference type="ARBA" id="ARBA00009085"/>
    </source>
</evidence>
<dbReference type="InterPro" id="IPR050164">
    <property type="entry name" value="Peptidase_C19"/>
</dbReference>
<dbReference type="WBParaSite" id="DME_0000338401-mRNA-1">
    <property type="protein sequence ID" value="DME_0000338401-mRNA-1"/>
    <property type="gene ID" value="DME_0000338401"/>
</dbReference>
<gene>
    <name evidence="4" type="ORF">DME_LOCUS250</name>
</gene>
<keyword evidence="6" id="KW-1185">Reference proteome</keyword>
<dbReference type="GO" id="GO:0005634">
    <property type="term" value="C:nucleus"/>
    <property type="evidence" value="ECO:0007669"/>
    <property type="project" value="TreeGrafter"/>
</dbReference>
<dbReference type="GO" id="GO:0005829">
    <property type="term" value="C:cytosol"/>
    <property type="evidence" value="ECO:0007669"/>
    <property type="project" value="TreeGrafter"/>
</dbReference>
<comment type="similarity">
    <text evidence="1">Belongs to the peptidase C19 family.</text>
</comment>
<dbReference type="GO" id="GO:0016579">
    <property type="term" value="P:protein deubiquitination"/>
    <property type="evidence" value="ECO:0007669"/>
    <property type="project" value="InterPro"/>
</dbReference>
<dbReference type="EMBL" id="UYYG01000002">
    <property type="protein sequence ID" value="VDN50277.1"/>
    <property type="molecule type" value="Genomic_DNA"/>
</dbReference>
<name>A0A158Q3X3_DRAME</name>
<feature type="domain" description="USP" evidence="3">
    <location>
        <begin position="181"/>
        <end position="506"/>
    </location>
</feature>
<evidence type="ECO:0000313" key="7">
    <source>
        <dbReference type="WBParaSite" id="DME_0000338401-mRNA-1"/>
    </source>
</evidence>
<evidence type="ECO:0000313" key="5">
    <source>
        <dbReference type="Proteomes" id="UP000038040"/>
    </source>
</evidence>
<evidence type="ECO:0000313" key="6">
    <source>
        <dbReference type="Proteomes" id="UP000274756"/>
    </source>
</evidence>
<dbReference type="STRING" id="318479.A0A158Q3X3"/>
<evidence type="ECO:0000313" key="4">
    <source>
        <dbReference type="EMBL" id="VDN50277.1"/>
    </source>
</evidence>
<dbReference type="InterPro" id="IPR001394">
    <property type="entry name" value="Peptidase_C19_UCH"/>
</dbReference>
<dbReference type="PROSITE" id="PS50235">
    <property type="entry name" value="USP_3"/>
    <property type="match status" value="1"/>
</dbReference>
<dbReference type="Gene3D" id="3.90.70.10">
    <property type="entry name" value="Cysteine proteinases"/>
    <property type="match status" value="1"/>
</dbReference>
<dbReference type="OrthoDB" id="289038at2759"/>
<dbReference type="SUPFAM" id="SSF54001">
    <property type="entry name" value="Cysteine proteinases"/>
    <property type="match status" value="1"/>
</dbReference>
<sequence>MEMHNDMLWLSFHRLFLAPDGKKRENHGGPSTSSPKYKDRPLLNNSSLTFPFLFRIERIIFGVESQSDTTGDSGDVKKDENKSMEEDLRTEEVLSAVTPSTTPPFERYSPSCPIEDIAIEDIERLLGEETTYPRDIIYADLPGTPQTHKSPTPDVAVKGTGISLSTYEVLIAQRRDERTPSGLSNTKNICYMNSFLQALYMTPDFRNLIFLYVIYDICFSETDPPFFRWQTPIDKKEEFRFPQALQDLFLALHIRLGFVDPLFFAEDFPWNFDGTQQDVEEFGGMLLYSLDEIWKGTSHDRAIRNIFSRQCISTIKCLTCQHANSICEDYTILSLSLPLESKQQILTIDNLLDNFCSPEALTDSNSYNCEKCKQKRDAIKTYRFQDYPQILCIYLKRSLAGQVGAQKNRLKVYVQRELILDKWTYDASESDIEGKYKYHLYAAIVHVGASARSGHYKAYCKDLSKSRWYSFDDVNVCEKKPVEITELFIKPEFLESVCMVMFRKVDDASPENLFLPDDGLQPYVIGEIDRLTKIVAEGLDKHEHQIKYCTFSIYYAALMDAVGCNKRKRSVAVKKAPPRIESGIHMSEPSEPRADLGKRVYEIVELSQVYIFFSHDSMYRLFYISVDHAIQAAGIEQLNYIELNNYRFLKMNGENISGFYDMPEILPKLIKEVLIDEFNSILLDQKPGVLPYFYDVFDTDSCITVIIFQYDYCSRSVSDSIYRLQISRKDSLTSFKQLLTALMIEEHPNEMRMAISVNEFLHVPILIPWDDNTSLKKFLNILEFPSSSKRRKMPFKIIVDNDSEDRKRSFVDSAMFADLCRTARFLKIRIVMPSRTDYECVNLSEMYFWDRIDRNFLKKLATLKDFVSRDTFDSSWGEPEEYCCFLITKFFEEQREIEISLHENYGFEIFRRHMACLLGVSLKLLHFINIYANGLATLLKYEPNKIASEIFDNKVDKIYAFLQASSNEAPIAIYEYINSVSPITKCRHLFYIRVKCFNKIEEIVKKCLEYLKSSLDNSAHVVVRELTKRGMRRLLPQVCIDHRDNPWRSRLYLQFAIGDTVNKLPIVVRRVHPYDSSLLSSDDIFLPSLCEHPLQILIGDLQKIHGYNNTIYLSPAFPEEENEELVWPILKSQQEITNMVFQIHWSPKPAQYYNGKVIYYIVKPLNEEEEDAEMRNA</sequence>
<evidence type="ECO:0000259" key="3">
    <source>
        <dbReference type="PROSITE" id="PS50235"/>
    </source>
</evidence>
<feature type="region of interest" description="Disordered" evidence="2">
    <location>
        <begin position="20"/>
        <end position="40"/>
    </location>
</feature>
<dbReference type="PANTHER" id="PTHR24006">
    <property type="entry name" value="UBIQUITIN CARBOXYL-TERMINAL HYDROLASE"/>
    <property type="match status" value="1"/>
</dbReference>
<dbReference type="Pfam" id="PF00443">
    <property type="entry name" value="UCH"/>
    <property type="match status" value="1"/>
</dbReference>
<reference evidence="7" key="1">
    <citation type="submission" date="2016-04" db="UniProtKB">
        <authorList>
            <consortium name="WormBaseParasite"/>
        </authorList>
    </citation>
    <scope>IDENTIFICATION</scope>
</reference>
<dbReference type="InterPro" id="IPR038765">
    <property type="entry name" value="Papain-like_cys_pep_sf"/>
</dbReference>
<evidence type="ECO:0000256" key="2">
    <source>
        <dbReference type="SAM" id="MobiDB-lite"/>
    </source>
</evidence>
<reference evidence="4 6" key="2">
    <citation type="submission" date="2018-11" db="EMBL/GenBank/DDBJ databases">
        <authorList>
            <consortium name="Pathogen Informatics"/>
        </authorList>
    </citation>
    <scope>NUCLEOTIDE SEQUENCE [LARGE SCALE GENOMIC DNA]</scope>
</reference>
<accession>A0A158Q3X3</accession>
<dbReference type="Proteomes" id="UP000038040">
    <property type="component" value="Unplaced"/>
</dbReference>
<feature type="region of interest" description="Disordered" evidence="2">
    <location>
        <begin position="66"/>
        <end position="88"/>
    </location>
</feature>
<dbReference type="GO" id="GO:0004843">
    <property type="term" value="F:cysteine-type deubiquitinase activity"/>
    <property type="evidence" value="ECO:0007669"/>
    <property type="project" value="InterPro"/>
</dbReference>